<evidence type="ECO:0000256" key="1">
    <source>
        <dbReference type="PIRSR" id="PIRSR005902-1"/>
    </source>
</evidence>
<feature type="binding site" evidence="1">
    <location>
        <position position="96"/>
    </location>
    <ligand>
        <name>a divalent metal cation</name>
        <dbReference type="ChEBI" id="CHEBI:60240"/>
        <label>1</label>
    </ligand>
</feature>
<dbReference type="PIRSF" id="PIRSF005902">
    <property type="entry name" value="DNase_TatD"/>
    <property type="match status" value="1"/>
</dbReference>
<dbReference type="KEGG" id="vbh:CMV30_05460"/>
<feature type="binding site" evidence="1">
    <location>
        <position position="222"/>
    </location>
    <ligand>
        <name>a divalent metal cation</name>
        <dbReference type="ChEBI" id="CHEBI:60240"/>
        <label>1</label>
    </ligand>
</feature>
<protein>
    <submittedName>
        <fullName evidence="2">Hydrolase TatD</fullName>
    </submittedName>
</protein>
<dbReference type="Gene3D" id="3.20.20.140">
    <property type="entry name" value="Metal-dependent hydrolases"/>
    <property type="match status" value="1"/>
</dbReference>
<gene>
    <name evidence="2" type="ORF">CMV30_05460</name>
</gene>
<name>A0A290Q4N0_9BACT</name>
<keyword evidence="3" id="KW-1185">Reference proteome</keyword>
<accession>A0A290Q4N0</accession>
<dbReference type="CDD" id="cd01310">
    <property type="entry name" value="TatD_DNAse"/>
    <property type="match status" value="1"/>
</dbReference>
<keyword evidence="2" id="KW-0378">Hydrolase</keyword>
<dbReference type="InterPro" id="IPR032466">
    <property type="entry name" value="Metal_Hydrolase"/>
</dbReference>
<dbReference type="Pfam" id="PF01026">
    <property type="entry name" value="TatD_DNase"/>
    <property type="match status" value="1"/>
</dbReference>
<evidence type="ECO:0000313" key="2">
    <source>
        <dbReference type="EMBL" id="ATC63444.1"/>
    </source>
</evidence>
<feature type="binding site" evidence="1">
    <location>
        <position position="172"/>
    </location>
    <ligand>
        <name>a divalent metal cation</name>
        <dbReference type="ChEBI" id="CHEBI:60240"/>
        <label>2</label>
    </ligand>
</feature>
<reference evidence="2 3" key="1">
    <citation type="submission" date="2017-09" db="EMBL/GenBank/DDBJ databases">
        <title>Complete genome sequence of Verrucomicrobial strain HZ-65, isolated from freshwater.</title>
        <authorList>
            <person name="Choi A."/>
        </authorList>
    </citation>
    <scope>NUCLEOTIDE SEQUENCE [LARGE SCALE GENOMIC DNA]</scope>
    <source>
        <strain evidence="2 3">HZ-65</strain>
    </source>
</reference>
<dbReference type="InterPro" id="IPR001130">
    <property type="entry name" value="TatD-like"/>
</dbReference>
<organism evidence="2 3">
    <name type="scientific">Nibricoccus aquaticus</name>
    <dbReference type="NCBI Taxonomy" id="2576891"/>
    <lineage>
        <taxon>Bacteria</taxon>
        <taxon>Pseudomonadati</taxon>
        <taxon>Verrucomicrobiota</taxon>
        <taxon>Opitutia</taxon>
        <taxon>Opitutales</taxon>
        <taxon>Opitutaceae</taxon>
        <taxon>Nibricoccus</taxon>
    </lineage>
</organism>
<keyword evidence="1" id="KW-0479">Metal-binding</keyword>
<sequence length="289" mass="32026">MSVPLYDAHNHLHDEWLFLHREKISAQLSAIGLRRAVVNGTAESDWLAVLSLARAHPTWITPSLGLHPWHVGNRSANWLATLTAHLDATPHAALGEIGIDRWMTDRAHPSDTRLIGLRRAPLAEQLDAFSAQLSLATARNLPATLHCLDAWGALHDTLRTAPALPARGFLLHAYGGPAELIRRFADLGAYFSFNGYFLDDRRARQLDTFRHIPPDRLLIETDAPAMPIPQAWRTHKLPPSPEGTPLNHPGNIGATYTALAAFLGEPLPSFATRIEQNFLRLFRPARPPS</sequence>
<dbReference type="RefSeq" id="WP_096055076.1">
    <property type="nucleotide sequence ID" value="NZ_CP023344.1"/>
</dbReference>
<evidence type="ECO:0000313" key="3">
    <source>
        <dbReference type="Proteomes" id="UP000217265"/>
    </source>
</evidence>
<feature type="binding site" evidence="1">
    <location>
        <position position="11"/>
    </location>
    <ligand>
        <name>a divalent metal cation</name>
        <dbReference type="ChEBI" id="CHEBI:60240"/>
        <label>1</label>
    </ligand>
</feature>
<dbReference type="PANTHER" id="PTHR47176:SF1">
    <property type="entry name" value="OS04G0577500 PROTEIN"/>
    <property type="match status" value="1"/>
</dbReference>
<dbReference type="GO" id="GO:0016788">
    <property type="term" value="F:hydrolase activity, acting on ester bonds"/>
    <property type="evidence" value="ECO:0007669"/>
    <property type="project" value="InterPro"/>
</dbReference>
<dbReference type="PANTHER" id="PTHR47176">
    <property type="entry name" value="OSJNBA0020J04.13 PROTEIN"/>
    <property type="match status" value="1"/>
</dbReference>
<dbReference type="OrthoDB" id="9810005at2"/>
<dbReference type="Proteomes" id="UP000217265">
    <property type="component" value="Chromosome"/>
</dbReference>
<proteinExistence type="predicted"/>
<dbReference type="EMBL" id="CP023344">
    <property type="protein sequence ID" value="ATC63444.1"/>
    <property type="molecule type" value="Genomic_DNA"/>
</dbReference>
<dbReference type="SUPFAM" id="SSF51556">
    <property type="entry name" value="Metallo-dependent hydrolases"/>
    <property type="match status" value="1"/>
</dbReference>
<dbReference type="GO" id="GO:0046872">
    <property type="term" value="F:metal ion binding"/>
    <property type="evidence" value="ECO:0007669"/>
    <property type="project" value="UniProtKB-KW"/>
</dbReference>
<dbReference type="AlphaFoldDB" id="A0A290Q4N0"/>
<feature type="binding site" evidence="1">
    <location>
        <position position="146"/>
    </location>
    <ligand>
        <name>a divalent metal cation</name>
        <dbReference type="ChEBI" id="CHEBI:60240"/>
        <label>2</label>
    </ligand>
</feature>
<feature type="binding site" evidence="1">
    <location>
        <position position="9"/>
    </location>
    <ligand>
        <name>a divalent metal cation</name>
        <dbReference type="ChEBI" id="CHEBI:60240"/>
        <label>1</label>
    </ligand>
</feature>